<evidence type="ECO:0000313" key="5">
    <source>
        <dbReference type="EMBL" id="RNA18177.1"/>
    </source>
</evidence>
<accession>A0A3M7R3K1</accession>
<sequence>VQAILVNIFGGIMRCDTIAEGIIEAAKSLKLNVPIVVRLQGTRVDDAKALIASSKLRIIACDNLDEAARIVVKLSEIVGLAKAASVGVQFELPI</sequence>
<feature type="non-terminal residue" evidence="5">
    <location>
        <position position="1"/>
    </location>
</feature>
<dbReference type="Pfam" id="PF00549">
    <property type="entry name" value="Ligase_CoA"/>
    <property type="match status" value="1"/>
</dbReference>
<dbReference type="EMBL" id="REGN01004301">
    <property type="protein sequence ID" value="RNA18177.1"/>
    <property type="molecule type" value="Genomic_DNA"/>
</dbReference>
<keyword evidence="3" id="KW-0067">ATP-binding</keyword>
<reference evidence="5 6" key="1">
    <citation type="journal article" date="2018" name="Sci. Rep.">
        <title>Genomic signatures of local adaptation to the degree of environmental predictability in rotifers.</title>
        <authorList>
            <person name="Franch-Gras L."/>
            <person name="Hahn C."/>
            <person name="Garcia-Roger E.M."/>
            <person name="Carmona M.J."/>
            <person name="Serra M."/>
            <person name="Gomez A."/>
        </authorList>
    </citation>
    <scope>NUCLEOTIDE SEQUENCE [LARGE SCALE GENOMIC DNA]</scope>
    <source>
        <strain evidence="5">HYR1</strain>
    </source>
</reference>
<keyword evidence="2" id="KW-0547">Nucleotide-binding</keyword>
<name>A0A3M7R3K1_BRAPC</name>
<dbReference type="Gene3D" id="3.40.50.261">
    <property type="entry name" value="Succinyl-CoA synthetase domains"/>
    <property type="match status" value="1"/>
</dbReference>
<comment type="caution">
    <text evidence="5">The sequence shown here is derived from an EMBL/GenBank/DDBJ whole genome shotgun (WGS) entry which is preliminary data.</text>
</comment>
<dbReference type="PANTHER" id="PTHR11815:SF1">
    <property type="entry name" value="SUCCINATE--COA LIGASE [ADP-FORMING] SUBUNIT BETA, MITOCHONDRIAL"/>
    <property type="match status" value="1"/>
</dbReference>
<organism evidence="5 6">
    <name type="scientific">Brachionus plicatilis</name>
    <name type="common">Marine rotifer</name>
    <name type="synonym">Brachionus muelleri</name>
    <dbReference type="NCBI Taxonomy" id="10195"/>
    <lineage>
        <taxon>Eukaryota</taxon>
        <taxon>Metazoa</taxon>
        <taxon>Spiralia</taxon>
        <taxon>Gnathifera</taxon>
        <taxon>Rotifera</taxon>
        <taxon>Eurotatoria</taxon>
        <taxon>Monogononta</taxon>
        <taxon>Pseudotrocha</taxon>
        <taxon>Ploima</taxon>
        <taxon>Brachionidae</taxon>
        <taxon>Brachionus</taxon>
    </lineage>
</organism>
<evidence type="ECO:0000259" key="4">
    <source>
        <dbReference type="Pfam" id="PF00549"/>
    </source>
</evidence>
<keyword evidence="5" id="KW-0436">Ligase</keyword>
<gene>
    <name evidence="5" type="ORF">BpHYR1_049819</name>
</gene>
<dbReference type="PANTHER" id="PTHR11815">
    <property type="entry name" value="SUCCINYL-COA SYNTHETASE BETA CHAIN"/>
    <property type="match status" value="1"/>
</dbReference>
<evidence type="ECO:0000256" key="1">
    <source>
        <dbReference type="ARBA" id="ARBA00022532"/>
    </source>
</evidence>
<keyword evidence="1" id="KW-0816">Tricarboxylic acid cycle</keyword>
<dbReference type="GO" id="GO:0006104">
    <property type="term" value="P:succinyl-CoA metabolic process"/>
    <property type="evidence" value="ECO:0007669"/>
    <property type="project" value="TreeGrafter"/>
</dbReference>
<dbReference type="InterPro" id="IPR016102">
    <property type="entry name" value="Succinyl-CoA_synth-like"/>
</dbReference>
<dbReference type="GO" id="GO:0006099">
    <property type="term" value="P:tricarboxylic acid cycle"/>
    <property type="evidence" value="ECO:0007669"/>
    <property type="project" value="UniProtKB-KW"/>
</dbReference>
<evidence type="ECO:0000256" key="3">
    <source>
        <dbReference type="ARBA" id="ARBA00022840"/>
    </source>
</evidence>
<dbReference type="SUPFAM" id="SSF52210">
    <property type="entry name" value="Succinyl-CoA synthetase domains"/>
    <property type="match status" value="1"/>
</dbReference>
<dbReference type="InterPro" id="IPR005811">
    <property type="entry name" value="SUCC_ACL_C"/>
</dbReference>
<dbReference type="Proteomes" id="UP000276133">
    <property type="component" value="Unassembled WGS sequence"/>
</dbReference>
<dbReference type="GO" id="GO:0004775">
    <property type="term" value="F:succinate-CoA ligase (ADP-forming) activity"/>
    <property type="evidence" value="ECO:0007669"/>
    <property type="project" value="TreeGrafter"/>
</dbReference>
<dbReference type="AlphaFoldDB" id="A0A3M7R3K1"/>
<dbReference type="STRING" id="10195.A0A3M7R3K1"/>
<dbReference type="OrthoDB" id="1552at2759"/>
<dbReference type="GO" id="GO:0042709">
    <property type="term" value="C:succinate-CoA ligase complex"/>
    <property type="evidence" value="ECO:0007669"/>
    <property type="project" value="TreeGrafter"/>
</dbReference>
<evidence type="ECO:0000256" key="2">
    <source>
        <dbReference type="ARBA" id="ARBA00022741"/>
    </source>
</evidence>
<feature type="domain" description="ATP-citrate synthase/succinyl-CoA ligase C-terminal" evidence="4">
    <location>
        <begin position="1"/>
        <end position="72"/>
    </location>
</feature>
<proteinExistence type="predicted"/>
<keyword evidence="6" id="KW-1185">Reference proteome</keyword>
<dbReference type="GO" id="GO:0005524">
    <property type="term" value="F:ATP binding"/>
    <property type="evidence" value="ECO:0007669"/>
    <property type="project" value="UniProtKB-KW"/>
</dbReference>
<evidence type="ECO:0000313" key="6">
    <source>
        <dbReference type="Proteomes" id="UP000276133"/>
    </source>
</evidence>
<dbReference type="GO" id="GO:0005739">
    <property type="term" value="C:mitochondrion"/>
    <property type="evidence" value="ECO:0007669"/>
    <property type="project" value="TreeGrafter"/>
</dbReference>
<protein>
    <submittedName>
        <fullName evidence="5">Succinyl-ligase [ADP-forming] subunit mitochondrial-like</fullName>
    </submittedName>
</protein>